<feature type="compositionally biased region" description="Low complexity" evidence="1">
    <location>
        <begin position="164"/>
        <end position="174"/>
    </location>
</feature>
<sequence length="189" mass="20093">MVVVDTATLLFILQPDARGPLGDDGQPIPKCRERVELLLKNLSGAGIRVVVPTPVLAELMVSVGSGKVQLLGEINQSAAFAVVAFDQIAAIECACLNDPALQKKQGPKETKAKVKFDRQILAIAKVIGAHTLYTDDKQLIGRATANGLKTVRMQDLPLPPEPPQGELDLPQPELDAPSAPVVEPQQPSA</sequence>
<keyword evidence="3" id="KW-1185">Reference proteome</keyword>
<dbReference type="Proteomes" id="UP001430065">
    <property type="component" value="Unassembled WGS sequence"/>
</dbReference>
<dbReference type="EMBL" id="JADIKC010000003">
    <property type="protein sequence ID" value="MBM7120940.1"/>
    <property type="molecule type" value="Genomic_DNA"/>
</dbReference>
<dbReference type="RefSeq" id="WP_204635372.1">
    <property type="nucleotide sequence ID" value="NZ_JADIKC010000003.1"/>
</dbReference>
<evidence type="ECO:0008006" key="4">
    <source>
        <dbReference type="Google" id="ProtNLM"/>
    </source>
</evidence>
<reference evidence="2 3" key="1">
    <citation type="submission" date="2020-10" db="EMBL/GenBank/DDBJ databases">
        <title>Phylogeny of dyella-like bacteria.</title>
        <authorList>
            <person name="Fu J."/>
        </authorList>
    </citation>
    <scope>NUCLEOTIDE SEQUENCE [LARGE SCALE GENOMIC DNA]</scope>
    <source>
        <strain evidence="2 3">THG-B117</strain>
    </source>
</reference>
<organism evidence="2 3">
    <name type="scientific">Dyella kyungheensis</name>
    <dbReference type="NCBI Taxonomy" id="1242174"/>
    <lineage>
        <taxon>Bacteria</taxon>
        <taxon>Pseudomonadati</taxon>
        <taxon>Pseudomonadota</taxon>
        <taxon>Gammaproteobacteria</taxon>
        <taxon>Lysobacterales</taxon>
        <taxon>Rhodanobacteraceae</taxon>
        <taxon>Dyella</taxon>
    </lineage>
</organism>
<evidence type="ECO:0000313" key="3">
    <source>
        <dbReference type="Proteomes" id="UP001430065"/>
    </source>
</evidence>
<accession>A0ABS2JRR4</accession>
<name>A0ABS2JRR4_9GAMM</name>
<dbReference type="InterPro" id="IPR029060">
    <property type="entry name" value="PIN-like_dom_sf"/>
</dbReference>
<feature type="region of interest" description="Disordered" evidence="1">
    <location>
        <begin position="153"/>
        <end position="189"/>
    </location>
</feature>
<protein>
    <recommendedName>
        <fullName evidence="4">PIN domain-containing protein</fullName>
    </recommendedName>
</protein>
<evidence type="ECO:0000256" key="1">
    <source>
        <dbReference type="SAM" id="MobiDB-lite"/>
    </source>
</evidence>
<gene>
    <name evidence="2" type="ORF">ISP20_07175</name>
</gene>
<evidence type="ECO:0000313" key="2">
    <source>
        <dbReference type="EMBL" id="MBM7120940.1"/>
    </source>
</evidence>
<comment type="caution">
    <text evidence="2">The sequence shown here is derived from an EMBL/GenBank/DDBJ whole genome shotgun (WGS) entry which is preliminary data.</text>
</comment>
<dbReference type="Gene3D" id="3.40.50.1010">
    <property type="entry name" value="5'-nuclease"/>
    <property type="match status" value="1"/>
</dbReference>
<dbReference type="SUPFAM" id="SSF88723">
    <property type="entry name" value="PIN domain-like"/>
    <property type="match status" value="1"/>
</dbReference>
<proteinExistence type="predicted"/>
<dbReference type="CDD" id="cd09854">
    <property type="entry name" value="PIN_VapC-like"/>
    <property type="match status" value="1"/>
</dbReference>